<dbReference type="Pfam" id="PF00816">
    <property type="entry name" value="Histone_HNS"/>
    <property type="match status" value="1"/>
</dbReference>
<dbReference type="EMBL" id="JAJTWT010000003">
    <property type="protein sequence ID" value="MCE4537384.1"/>
    <property type="molecule type" value="Genomic_DNA"/>
</dbReference>
<dbReference type="PANTHER" id="PTHR38097:SF2">
    <property type="entry name" value="DNA-BINDING PROTEIN STPA"/>
    <property type="match status" value="1"/>
</dbReference>
<evidence type="ECO:0000256" key="1">
    <source>
        <dbReference type="ARBA" id="ARBA00004453"/>
    </source>
</evidence>
<dbReference type="Gene3D" id="4.10.430.10">
    <property type="entry name" value="Histone-like protein H-NS, C-terminal domain"/>
    <property type="match status" value="1"/>
</dbReference>
<feature type="compositionally biased region" description="Basic residues" evidence="6">
    <location>
        <begin position="54"/>
        <end position="74"/>
    </location>
</feature>
<feature type="region of interest" description="Disordered" evidence="6">
    <location>
        <begin position="49"/>
        <end position="87"/>
    </location>
</feature>
<evidence type="ECO:0000256" key="3">
    <source>
        <dbReference type="ARBA" id="ARBA00022490"/>
    </source>
</evidence>
<accession>A0ABS8X992</accession>
<comment type="caution">
    <text evidence="8">The sequence shown here is derived from an EMBL/GenBank/DDBJ whole genome shotgun (WGS) entry which is preliminary data.</text>
</comment>
<evidence type="ECO:0000313" key="8">
    <source>
        <dbReference type="EMBL" id="MCE4537384.1"/>
    </source>
</evidence>
<dbReference type="PANTHER" id="PTHR38097">
    <property type="match status" value="1"/>
</dbReference>
<dbReference type="InterPro" id="IPR027444">
    <property type="entry name" value="H-NS_C_dom"/>
</dbReference>
<dbReference type="RefSeq" id="WP_233391272.1">
    <property type="nucleotide sequence ID" value="NZ_JAJTWT010000003.1"/>
</dbReference>
<feature type="domain" description="DNA-binding protein H-NS-like C-terminal" evidence="7">
    <location>
        <begin position="68"/>
        <end position="114"/>
    </location>
</feature>
<proteinExistence type="inferred from homology"/>
<evidence type="ECO:0000256" key="5">
    <source>
        <dbReference type="SAM" id="Coils"/>
    </source>
</evidence>
<keyword evidence="9" id="KW-1185">Reference proteome</keyword>
<name>A0ABS8X992_9BURK</name>
<reference evidence="8 9" key="1">
    <citation type="submission" date="2021-12" db="EMBL/GenBank/DDBJ databases">
        <title>Genome seq of p7.</title>
        <authorList>
            <person name="Seo T."/>
        </authorList>
    </citation>
    <scope>NUCLEOTIDE SEQUENCE [LARGE SCALE GENOMIC DNA]</scope>
    <source>
        <strain evidence="8 9">P7</strain>
    </source>
</reference>
<evidence type="ECO:0000313" key="9">
    <source>
        <dbReference type="Proteomes" id="UP001201463"/>
    </source>
</evidence>
<gene>
    <name evidence="8" type="ORF">LXT12_08990</name>
</gene>
<organism evidence="8 9">
    <name type="scientific">Pelomonas caseinilytica</name>
    <dbReference type="NCBI Taxonomy" id="2906763"/>
    <lineage>
        <taxon>Bacteria</taxon>
        <taxon>Pseudomonadati</taxon>
        <taxon>Pseudomonadota</taxon>
        <taxon>Betaproteobacteria</taxon>
        <taxon>Burkholderiales</taxon>
        <taxon>Sphaerotilaceae</taxon>
        <taxon>Roseateles</taxon>
    </lineage>
</organism>
<evidence type="ECO:0000256" key="4">
    <source>
        <dbReference type="ARBA" id="ARBA00023125"/>
    </source>
</evidence>
<sequence>MSKSLPQLLKQIAELQKQAESLQAEKAGVIKRIREAIAHYSLEPEELFGPATRARGKRKGAKAAPRKTTARKARPAGVAKYGDGTGRTWTGVGKRPNWFKDALAAGKTEADLLIHKG</sequence>
<comment type="subcellular location">
    <subcellularLocation>
        <location evidence="1">Cytoplasm</location>
        <location evidence="1">Nucleoid</location>
    </subcellularLocation>
</comment>
<comment type="similarity">
    <text evidence="2">Belongs to the histone-like protein H-NS family.</text>
</comment>
<keyword evidence="4" id="KW-0238">DNA-binding</keyword>
<dbReference type="SUPFAM" id="SSF81273">
    <property type="entry name" value="H-NS histone-like proteins"/>
    <property type="match status" value="1"/>
</dbReference>
<protein>
    <submittedName>
        <fullName evidence="8">H-NS histone family protein</fullName>
    </submittedName>
</protein>
<keyword evidence="5" id="KW-0175">Coiled coil</keyword>
<evidence type="ECO:0000259" key="7">
    <source>
        <dbReference type="SMART" id="SM00528"/>
    </source>
</evidence>
<dbReference type="SMART" id="SM00528">
    <property type="entry name" value="HNS"/>
    <property type="match status" value="1"/>
</dbReference>
<dbReference type="Proteomes" id="UP001201463">
    <property type="component" value="Unassembled WGS sequence"/>
</dbReference>
<dbReference type="InterPro" id="IPR037150">
    <property type="entry name" value="H-NS_C_dom_sf"/>
</dbReference>
<evidence type="ECO:0000256" key="2">
    <source>
        <dbReference type="ARBA" id="ARBA00010610"/>
    </source>
</evidence>
<evidence type="ECO:0000256" key="6">
    <source>
        <dbReference type="SAM" id="MobiDB-lite"/>
    </source>
</evidence>
<keyword evidence="3" id="KW-0963">Cytoplasm</keyword>
<feature type="coiled-coil region" evidence="5">
    <location>
        <begin position="5"/>
        <end position="32"/>
    </location>
</feature>